<evidence type="ECO:0000313" key="5">
    <source>
        <dbReference type="Proteomes" id="UP001157167"/>
    </source>
</evidence>
<name>A0ABQ6FHE9_9RHOO</name>
<gene>
    <name evidence="4" type="ORF">GCM10007933_33110</name>
</gene>
<dbReference type="Proteomes" id="UP001157167">
    <property type="component" value="Unassembled WGS sequence"/>
</dbReference>
<comment type="similarity">
    <text evidence="1">Belongs to the 4-oxalocrotonate tautomerase family.</text>
</comment>
<organism evidence="4 5">
    <name type="scientific">Zoogloea oryzae</name>
    <dbReference type="NCBI Taxonomy" id="310767"/>
    <lineage>
        <taxon>Bacteria</taxon>
        <taxon>Pseudomonadati</taxon>
        <taxon>Pseudomonadota</taxon>
        <taxon>Betaproteobacteria</taxon>
        <taxon>Rhodocyclales</taxon>
        <taxon>Zoogloeaceae</taxon>
        <taxon>Zoogloea</taxon>
    </lineage>
</organism>
<sequence>MPNLNVYVVEGFAAEQKAALLKGMTDAVVETIGAPRESVRIFLIELARAHVCVGGTLLTEAEQPGGPTVHALLIAGRTDAQKAALIAGLTRVIEETLQVPAAPVRIMILDVPNTDFGLGGLTALARGR</sequence>
<dbReference type="EMBL" id="BSPX01000062">
    <property type="protein sequence ID" value="GLT23840.1"/>
    <property type="molecule type" value="Genomic_DNA"/>
</dbReference>
<evidence type="ECO:0000313" key="4">
    <source>
        <dbReference type="EMBL" id="GLT23840.1"/>
    </source>
</evidence>
<feature type="domain" description="4-oxalocrotonate tautomerase-like" evidence="3">
    <location>
        <begin position="67"/>
        <end position="121"/>
    </location>
</feature>
<evidence type="ECO:0000256" key="2">
    <source>
        <dbReference type="ARBA" id="ARBA00023235"/>
    </source>
</evidence>
<dbReference type="PANTHER" id="PTHR35530">
    <property type="entry name" value="TAUTOMERASE-RELATED"/>
    <property type="match status" value="1"/>
</dbReference>
<keyword evidence="5" id="KW-1185">Reference proteome</keyword>
<dbReference type="Gene3D" id="3.30.429.10">
    <property type="entry name" value="Macrophage Migration Inhibitory Factor"/>
    <property type="match status" value="2"/>
</dbReference>
<protein>
    <submittedName>
        <fullName evidence="4">4-oxalocrotonate tautomerase</fullName>
    </submittedName>
</protein>
<accession>A0ABQ6FHE9</accession>
<comment type="caution">
    <text evidence="4">The sequence shown here is derived from an EMBL/GenBank/DDBJ whole genome shotgun (WGS) entry which is preliminary data.</text>
</comment>
<dbReference type="SUPFAM" id="SSF55331">
    <property type="entry name" value="Tautomerase/MIF"/>
    <property type="match status" value="1"/>
</dbReference>
<dbReference type="PANTHER" id="PTHR35530:SF1">
    <property type="entry name" value="2-HYDROXYMUCONATE TAUTOMERASE"/>
    <property type="match status" value="1"/>
</dbReference>
<reference evidence="5" key="1">
    <citation type="journal article" date="2019" name="Int. J. Syst. Evol. Microbiol.">
        <title>The Global Catalogue of Microorganisms (GCM) 10K type strain sequencing project: providing services to taxonomists for standard genome sequencing and annotation.</title>
        <authorList>
            <consortium name="The Broad Institute Genomics Platform"/>
            <consortium name="The Broad Institute Genome Sequencing Center for Infectious Disease"/>
            <person name="Wu L."/>
            <person name="Ma J."/>
        </authorList>
    </citation>
    <scope>NUCLEOTIDE SEQUENCE [LARGE SCALE GENOMIC DNA]</scope>
    <source>
        <strain evidence="5">NBRC 102407</strain>
    </source>
</reference>
<dbReference type="InterPro" id="IPR004370">
    <property type="entry name" value="4-OT-like_dom"/>
</dbReference>
<dbReference type="RefSeq" id="WP_284189018.1">
    <property type="nucleotide sequence ID" value="NZ_BSPX01000062.1"/>
</dbReference>
<proteinExistence type="inferred from homology"/>
<dbReference type="InterPro" id="IPR014347">
    <property type="entry name" value="Tautomerase/MIF_sf"/>
</dbReference>
<evidence type="ECO:0000256" key="1">
    <source>
        <dbReference type="ARBA" id="ARBA00006723"/>
    </source>
</evidence>
<dbReference type="Pfam" id="PF01361">
    <property type="entry name" value="Tautomerase"/>
    <property type="match status" value="2"/>
</dbReference>
<evidence type="ECO:0000259" key="3">
    <source>
        <dbReference type="Pfam" id="PF01361"/>
    </source>
</evidence>
<feature type="domain" description="4-oxalocrotonate tautomerase-like" evidence="3">
    <location>
        <begin position="2"/>
        <end position="59"/>
    </location>
</feature>
<keyword evidence="2" id="KW-0413">Isomerase</keyword>